<protein>
    <submittedName>
        <fullName evidence="2">Uncharacterized protein</fullName>
    </submittedName>
</protein>
<evidence type="ECO:0000313" key="3">
    <source>
        <dbReference type="Proteomes" id="UP000777482"/>
    </source>
</evidence>
<evidence type="ECO:0000256" key="1">
    <source>
        <dbReference type="SAM" id="MobiDB-lite"/>
    </source>
</evidence>
<feature type="region of interest" description="Disordered" evidence="1">
    <location>
        <begin position="1"/>
        <end position="22"/>
    </location>
</feature>
<comment type="caution">
    <text evidence="2">The sequence shown here is derived from an EMBL/GenBank/DDBJ whole genome shotgun (WGS) entry which is preliminary data.</text>
</comment>
<name>A0A9P7B620_RHOMI</name>
<proteinExistence type="predicted"/>
<gene>
    <name evidence="2" type="ORF">C6P46_003767</name>
</gene>
<dbReference type="AlphaFoldDB" id="A0A9P7B620"/>
<reference evidence="2 3" key="1">
    <citation type="submission" date="2020-11" db="EMBL/GenBank/DDBJ databases">
        <title>Kefir isolates.</title>
        <authorList>
            <person name="Marcisauskas S."/>
            <person name="Kim Y."/>
            <person name="Blasche S."/>
        </authorList>
    </citation>
    <scope>NUCLEOTIDE SEQUENCE [LARGE SCALE GENOMIC DNA]</scope>
    <source>
        <strain evidence="2 3">KR</strain>
    </source>
</reference>
<evidence type="ECO:0000313" key="2">
    <source>
        <dbReference type="EMBL" id="KAG0661876.1"/>
    </source>
</evidence>
<dbReference type="EMBL" id="PUHQ01000031">
    <property type="protein sequence ID" value="KAG0661876.1"/>
    <property type="molecule type" value="Genomic_DNA"/>
</dbReference>
<accession>A0A9P7B620</accession>
<feature type="compositionally biased region" description="Polar residues" evidence="1">
    <location>
        <begin position="13"/>
        <end position="22"/>
    </location>
</feature>
<feature type="compositionally biased region" description="Basic and acidic residues" evidence="1">
    <location>
        <begin position="263"/>
        <end position="275"/>
    </location>
</feature>
<feature type="region of interest" description="Disordered" evidence="1">
    <location>
        <begin position="257"/>
        <end position="289"/>
    </location>
</feature>
<sequence>MHRFETSVKRNGANWQVRNKNSPPSRSALLLRAVPSERLWFRSALKGDLAQGQLEASCIRRRADDLASRQSVQAYACQPSIEKRESRGNLRSLRTLPSRFGAVDSTCTSTKCCCILASPQANHTSGIYRIQALAQTAAERSARDRRLVANIRWRVRQSKLKGWISGPFRHQRQTAGAVMTRRGGSVKRTCEKCHSVGGSQRDLDTLAGPARRLLLGGAGPSYAERKPVAAVSAARSGTSITARQINHVRTAACNLTRSSSTRGADRPLEYEKKANLDPSSRPLQSASHSEYAYGRPRLQKARLRAAFGQSCASGSLARVLSESATLLQSSIDPGILRLLAMV</sequence>
<organism evidence="2 3">
    <name type="scientific">Rhodotorula mucilaginosa</name>
    <name type="common">Yeast</name>
    <name type="synonym">Rhodotorula rubra</name>
    <dbReference type="NCBI Taxonomy" id="5537"/>
    <lineage>
        <taxon>Eukaryota</taxon>
        <taxon>Fungi</taxon>
        <taxon>Dikarya</taxon>
        <taxon>Basidiomycota</taxon>
        <taxon>Pucciniomycotina</taxon>
        <taxon>Microbotryomycetes</taxon>
        <taxon>Sporidiobolales</taxon>
        <taxon>Sporidiobolaceae</taxon>
        <taxon>Rhodotorula</taxon>
    </lineage>
</organism>
<dbReference type="Proteomes" id="UP000777482">
    <property type="component" value="Unassembled WGS sequence"/>
</dbReference>
<keyword evidence="3" id="KW-1185">Reference proteome</keyword>
<feature type="compositionally biased region" description="Polar residues" evidence="1">
    <location>
        <begin position="277"/>
        <end position="288"/>
    </location>
</feature>